<dbReference type="InterPro" id="IPR011250">
    <property type="entry name" value="OMP/PagP_B-barrel"/>
</dbReference>
<dbReference type="Pfam" id="PF13568">
    <property type="entry name" value="OMP_b-brl_2"/>
    <property type="match status" value="1"/>
</dbReference>
<dbReference type="InterPro" id="IPR025665">
    <property type="entry name" value="Beta-barrel_OMP_2"/>
</dbReference>
<sequence>MRKLYILLFILSFGITIVAQEFSAGPLLGTSFSQVDGDNFGGYNKVGINLGAFVSRTITEHWDIQLDIAYMQKGSREAPNPEKGKYDDYKIHLTYIQFPLVGRYRYKQFSAEGGLSVGTLLSSKEEIDGTPIDELPSHSVVPFQDIEWATVFGLNYHFTDKLWVNARWFYSINRIRIPYDGEIPVYNPKPHWISRKPGQYNNNFVVSLYYKFDKLL</sequence>
<dbReference type="RefSeq" id="WP_212229996.1">
    <property type="nucleotide sequence ID" value="NZ_JAGUCN010000021.1"/>
</dbReference>
<reference evidence="2 3" key="1">
    <citation type="journal article" date="2014" name="Int. J. Syst. Evol. Microbiol.">
        <title>Carboxylicivirga gen. nov. in the family Marinilabiliaceae with two novel species, Carboxylicivirga mesophila sp. nov. and Carboxylicivirga taeanensis sp. nov., and reclassification of Cytophaga fermentans as Saccharicrinis fermentans gen. nov., comb. nov.</title>
        <authorList>
            <person name="Yang S.H."/>
            <person name="Seo H.S."/>
            <person name="Woo J.H."/>
            <person name="Oh H.M."/>
            <person name="Jang H."/>
            <person name="Lee J.H."/>
            <person name="Kim S.J."/>
            <person name="Kwon K.K."/>
        </authorList>
    </citation>
    <scope>NUCLEOTIDE SEQUENCE [LARGE SCALE GENOMIC DNA]</scope>
    <source>
        <strain evidence="2 3">JCM 18290</strain>
    </source>
</reference>
<evidence type="ECO:0000313" key="2">
    <source>
        <dbReference type="EMBL" id="MBS2213050.1"/>
    </source>
</evidence>
<evidence type="ECO:0000259" key="1">
    <source>
        <dbReference type="Pfam" id="PF13568"/>
    </source>
</evidence>
<organism evidence="2 3">
    <name type="scientific">Carboxylicivirga mesophila</name>
    <dbReference type="NCBI Taxonomy" id="1166478"/>
    <lineage>
        <taxon>Bacteria</taxon>
        <taxon>Pseudomonadati</taxon>
        <taxon>Bacteroidota</taxon>
        <taxon>Bacteroidia</taxon>
        <taxon>Marinilabiliales</taxon>
        <taxon>Marinilabiliaceae</taxon>
        <taxon>Carboxylicivirga</taxon>
    </lineage>
</organism>
<comment type="caution">
    <text evidence="2">The sequence shown here is derived from an EMBL/GenBank/DDBJ whole genome shotgun (WGS) entry which is preliminary data.</text>
</comment>
<keyword evidence="3" id="KW-1185">Reference proteome</keyword>
<gene>
    <name evidence="2" type="ORF">KEM09_16650</name>
</gene>
<feature type="domain" description="Outer membrane protein beta-barrel" evidence="1">
    <location>
        <begin position="19"/>
        <end position="174"/>
    </location>
</feature>
<protein>
    <submittedName>
        <fullName evidence="2">PorT family protein</fullName>
    </submittedName>
</protein>
<dbReference type="Proteomes" id="UP000721861">
    <property type="component" value="Unassembled WGS sequence"/>
</dbReference>
<dbReference type="SUPFAM" id="SSF56925">
    <property type="entry name" value="OMPA-like"/>
    <property type="match status" value="1"/>
</dbReference>
<evidence type="ECO:0000313" key="3">
    <source>
        <dbReference type="Proteomes" id="UP000721861"/>
    </source>
</evidence>
<accession>A0ABS5KDE7</accession>
<name>A0ABS5KDE7_9BACT</name>
<dbReference type="EMBL" id="JAGUCN010000021">
    <property type="protein sequence ID" value="MBS2213050.1"/>
    <property type="molecule type" value="Genomic_DNA"/>
</dbReference>
<proteinExistence type="predicted"/>